<dbReference type="RefSeq" id="XP_035322763.1">
    <property type="nucleotide sequence ID" value="XM_035467797.1"/>
</dbReference>
<protein>
    <submittedName>
        <fullName evidence="2">Uncharacterized protein</fullName>
    </submittedName>
</protein>
<keyword evidence="3" id="KW-1185">Reference proteome</keyword>
<proteinExistence type="predicted"/>
<feature type="region of interest" description="Disordered" evidence="1">
    <location>
        <begin position="112"/>
        <end position="138"/>
    </location>
</feature>
<organism evidence="2 3">
    <name type="scientific">Geosmithia morbida</name>
    <dbReference type="NCBI Taxonomy" id="1094350"/>
    <lineage>
        <taxon>Eukaryota</taxon>
        <taxon>Fungi</taxon>
        <taxon>Dikarya</taxon>
        <taxon>Ascomycota</taxon>
        <taxon>Pezizomycotina</taxon>
        <taxon>Sordariomycetes</taxon>
        <taxon>Hypocreomycetidae</taxon>
        <taxon>Hypocreales</taxon>
        <taxon>Bionectriaceae</taxon>
        <taxon>Geosmithia</taxon>
    </lineage>
</organism>
<evidence type="ECO:0000313" key="3">
    <source>
        <dbReference type="Proteomes" id="UP000749293"/>
    </source>
</evidence>
<feature type="region of interest" description="Disordered" evidence="1">
    <location>
        <begin position="567"/>
        <end position="591"/>
    </location>
</feature>
<feature type="compositionally biased region" description="Low complexity" evidence="1">
    <location>
        <begin position="286"/>
        <end position="297"/>
    </location>
</feature>
<comment type="caution">
    <text evidence="2">The sequence shown here is derived from an EMBL/GenBank/DDBJ whole genome shotgun (WGS) entry which is preliminary data.</text>
</comment>
<feature type="region of interest" description="Disordered" evidence="1">
    <location>
        <begin position="283"/>
        <end position="495"/>
    </location>
</feature>
<feature type="compositionally biased region" description="Basic and acidic residues" evidence="1">
    <location>
        <begin position="230"/>
        <end position="241"/>
    </location>
</feature>
<evidence type="ECO:0000256" key="1">
    <source>
        <dbReference type="SAM" id="MobiDB-lite"/>
    </source>
</evidence>
<accession>A0A9P5D517</accession>
<dbReference type="EMBL" id="JAANYQ010000005">
    <property type="protein sequence ID" value="KAF4124111.1"/>
    <property type="molecule type" value="Genomic_DNA"/>
</dbReference>
<feature type="region of interest" description="Disordered" evidence="1">
    <location>
        <begin position="227"/>
        <end position="259"/>
    </location>
</feature>
<dbReference type="GeneID" id="55972052"/>
<feature type="compositionally biased region" description="Acidic residues" evidence="1">
    <location>
        <begin position="413"/>
        <end position="425"/>
    </location>
</feature>
<dbReference type="Proteomes" id="UP000749293">
    <property type="component" value="Unassembled WGS sequence"/>
</dbReference>
<name>A0A9P5D517_9HYPO</name>
<dbReference type="AlphaFoldDB" id="A0A9P5D517"/>
<dbReference type="OrthoDB" id="5418627at2759"/>
<reference evidence="2" key="1">
    <citation type="submission" date="2020-03" db="EMBL/GenBank/DDBJ databases">
        <title>Site-based positive gene gene selection in Geosmithia morbida across the United States reveals a broad range of putative effectors and factors for local host and environmental adapation.</title>
        <authorList>
            <person name="Onufrak A."/>
            <person name="Murdoch R.W."/>
            <person name="Gazis R."/>
            <person name="Huff M."/>
            <person name="Staton M."/>
            <person name="Klingeman W."/>
            <person name="Hadziabdic D."/>
        </authorList>
    </citation>
    <scope>NUCLEOTIDE SEQUENCE</scope>
    <source>
        <strain evidence="2">1262</strain>
    </source>
</reference>
<sequence>MEQQLLHDLRRKLDDLEHKVQVYRHELAVEFQTFCHQTLADVAPSTALDIENALAASYPTHPLLGPELQASNNTTIAASTSAVTIPAIPEHDVTATVGTGGIGSHSAIDVAAAPAGRQHSSSQEPLPRQGGKMNQPGESTDVMQLLVRPAHVRTSTGGTTSSSLSDNFSAKLPRSALRRPLSSPRPHQASPRRVRFEFGGHEVLPTSSPRDSDFEPLRQVSSVVQGDIPGHFDKITGKENGPDVVSEPTEFDPPPRKISSSEALRALSRAPLDESTVWTVVNPDNSSEAAASTTSTEVPIGWGPEESSSVTPVPPPASTSMPVVEGSGIRQLTAPFRSTKSIVASDDIQSDDSSDDGDFLSMAKPISFESKSSIGLARAQTRGSTQTAAAPLTPPASKRLPSKTQDEEKELFSSEDYDDDDDMFEFETGGGLTAPPKPKKRTPAFEDDTSEATGPPYGSATARDDVGPVEAPLASPGVPIARPRELESSSSPSTLITSKFEARSLGSYMGRPLMMPVVKNPELHAQAASLGDFNTFVGGLDGRSGVDEGDLNSFRASLSRSVRFSGTPRSLTERMMMEDAEEEVKQNGRQS</sequence>
<feature type="compositionally biased region" description="Acidic residues" evidence="1">
    <location>
        <begin position="348"/>
        <end position="358"/>
    </location>
</feature>
<gene>
    <name evidence="2" type="ORF">GMORB2_5827</name>
</gene>
<evidence type="ECO:0000313" key="2">
    <source>
        <dbReference type="EMBL" id="KAF4124111.1"/>
    </source>
</evidence>